<evidence type="ECO:0000313" key="2">
    <source>
        <dbReference type="WBParaSite" id="nRc.2.0.1.t05070-RA"/>
    </source>
</evidence>
<proteinExistence type="predicted"/>
<dbReference type="WBParaSite" id="nRc.2.0.1.t05070-RA">
    <property type="protein sequence ID" value="nRc.2.0.1.t05070-RA"/>
    <property type="gene ID" value="nRc.2.0.1.g05070"/>
</dbReference>
<protein>
    <submittedName>
        <fullName evidence="2">Uncharacterized protein</fullName>
    </submittedName>
</protein>
<dbReference type="AlphaFoldDB" id="A0A915HUM3"/>
<keyword evidence="1" id="KW-1185">Reference proteome</keyword>
<dbReference type="Proteomes" id="UP000887565">
    <property type="component" value="Unplaced"/>
</dbReference>
<evidence type="ECO:0000313" key="1">
    <source>
        <dbReference type="Proteomes" id="UP000887565"/>
    </source>
</evidence>
<name>A0A915HUM3_ROMCU</name>
<sequence length="135" mass="15989">MTTTTNNIGLRKTRHKPRALMRFRKVYNAQTILNYGSLARTLYKLLLARIYYPDSDKRRCLDMADWGLYPYKQLVRPHPNLECQNLNKNFIAQRRKDLGNDRRIRTEAAFSRPFSFVPEGNELNCYLEEGLCKNE</sequence>
<accession>A0A915HUM3</accession>
<reference evidence="2" key="1">
    <citation type="submission" date="2022-11" db="UniProtKB">
        <authorList>
            <consortium name="WormBaseParasite"/>
        </authorList>
    </citation>
    <scope>IDENTIFICATION</scope>
</reference>
<organism evidence="1 2">
    <name type="scientific">Romanomermis culicivorax</name>
    <name type="common">Nematode worm</name>
    <dbReference type="NCBI Taxonomy" id="13658"/>
    <lineage>
        <taxon>Eukaryota</taxon>
        <taxon>Metazoa</taxon>
        <taxon>Ecdysozoa</taxon>
        <taxon>Nematoda</taxon>
        <taxon>Enoplea</taxon>
        <taxon>Dorylaimia</taxon>
        <taxon>Mermithida</taxon>
        <taxon>Mermithoidea</taxon>
        <taxon>Mermithidae</taxon>
        <taxon>Romanomermis</taxon>
    </lineage>
</organism>